<evidence type="ECO:0000313" key="2">
    <source>
        <dbReference type="Proteomes" id="UP000653411"/>
    </source>
</evidence>
<sequence>MPILRTAVQAVERATAGPLSGIATPEKWVTEWFRGTLANSSGVRVDQDTAMMYAPYFAGVRVISEDVGGLPLLMYERLERGKGRATTHPLYPLLHDAPNDMMGALAFRENLTGHAMNWGRGAAYVVTHPRTGVIEELWPLRPDRLHVVPRYRGNGRFERWYQYLDEANGIQAALAPGEVLFVGGVGDNGLGGHSIVELAANSIGLGLATEHYGAKTFDNNSAPGGILTHPDTVSDDARKRMRADWEALHRGINRAGLMAIMEEGVTWTSVGLPNDANQFLETRKLQVTDMSRWLRLPPHMIGDLDRATFSNIESQQLDYVSMALTSWLTRWEQAIVTQLLLPEERATFFPEHLVDGLLRGDTAARYAAYAIGRQWGWLSANDVRERENMNAIDGGDDYLVPLNMVPAGSGGGDGGRGRAVVRLARRMIGRQPWRARANVSSSWAPKIAAADQKVADLEAEEVGKLIGEHLADEDGGRGRRSVAGFVTALQSLYADDGPVGELMRSLWLPIFTEFAADVAVQAAEEVGHDDEDLDLSVWARAYVVSQTAYRLASSFGQLRKIAKDSERDQVVQDLVARLTRFQEERPETVAQWQGNQFGNAAAREAWKDAGVRSLKWVTQGSKTCPYCKKLDGRTTPIEDPFIGKGDEIDGDGDGEKLVAKRNTFHPPVHVGCDCQVVPVV</sequence>
<dbReference type="InterPro" id="IPR006944">
    <property type="entry name" value="Phage/GTA_portal"/>
</dbReference>
<comment type="caution">
    <text evidence="1">The sequence shown here is derived from an EMBL/GenBank/DDBJ whole genome shotgun (WGS) entry which is preliminary data.</text>
</comment>
<dbReference type="NCBIfam" id="TIGR01537">
    <property type="entry name" value="portal_HK97"/>
    <property type="match status" value="1"/>
</dbReference>
<dbReference type="Pfam" id="PF04860">
    <property type="entry name" value="Phage_portal"/>
    <property type="match status" value="1"/>
</dbReference>
<evidence type="ECO:0000313" key="1">
    <source>
        <dbReference type="EMBL" id="GGN47293.1"/>
    </source>
</evidence>
<dbReference type="Proteomes" id="UP000653411">
    <property type="component" value="Unassembled WGS sequence"/>
</dbReference>
<dbReference type="RefSeq" id="WP_189269748.1">
    <property type="nucleotide sequence ID" value="NZ_BMML01000067.1"/>
</dbReference>
<gene>
    <name evidence="1" type="ORF">GCM10011578_100840</name>
</gene>
<dbReference type="AlphaFoldDB" id="A0A917XQH5"/>
<dbReference type="EMBL" id="BMML01000067">
    <property type="protein sequence ID" value="GGN47293.1"/>
    <property type="molecule type" value="Genomic_DNA"/>
</dbReference>
<reference evidence="1" key="1">
    <citation type="journal article" date="2014" name="Int. J. Syst. Evol. Microbiol.">
        <title>Complete genome sequence of Corynebacterium casei LMG S-19264T (=DSM 44701T), isolated from a smear-ripened cheese.</title>
        <authorList>
            <consortium name="US DOE Joint Genome Institute (JGI-PGF)"/>
            <person name="Walter F."/>
            <person name="Albersmeier A."/>
            <person name="Kalinowski J."/>
            <person name="Ruckert C."/>
        </authorList>
    </citation>
    <scope>NUCLEOTIDE SEQUENCE</scope>
    <source>
        <strain evidence="1">CGMCC 4.7110</strain>
    </source>
</reference>
<name>A0A917XQH5_9ACTN</name>
<protein>
    <recommendedName>
        <fullName evidence="3">Phage portal protein</fullName>
    </recommendedName>
</protein>
<keyword evidence="2" id="KW-1185">Reference proteome</keyword>
<evidence type="ECO:0008006" key="3">
    <source>
        <dbReference type="Google" id="ProtNLM"/>
    </source>
</evidence>
<accession>A0A917XQH5</accession>
<proteinExistence type="predicted"/>
<organism evidence="1 2">
    <name type="scientific">Streptomyces fuscichromogenes</name>
    <dbReference type="NCBI Taxonomy" id="1324013"/>
    <lineage>
        <taxon>Bacteria</taxon>
        <taxon>Bacillati</taxon>
        <taxon>Actinomycetota</taxon>
        <taxon>Actinomycetes</taxon>
        <taxon>Kitasatosporales</taxon>
        <taxon>Streptomycetaceae</taxon>
        <taxon>Streptomyces</taxon>
    </lineage>
</organism>
<dbReference type="InterPro" id="IPR006427">
    <property type="entry name" value="Portal_HK97"/>
</dbReference>
<reference evidence="1" key="2">
    <citation type="submission" date="2020-09" db="EMBL/GenBank/DDBJ databases">
        <authorList>
            <person name="Sun Q."/>
            <person name="Zhou Y."/>
        </authorList>
    </citation>
    <scope>NUCLEOTIDE SEQUENCE</scope>
    <source>
        <strain evidence="1">CGMCC 4.7110</strain>
    </source>
</reference>